<dbReference type="SMART" id="SM00015">
    <property type="entry name" value="IQ"/>
    <property type="match status" value="3"/>
</dbReference>
<dbReference type="GO" id="GO:0005516">
    <property type="term" value="F:calmodulin binding"/>
    <property type="evidence" value="ECO:0007669"/>
    <property type="project" value="UniProtKB-KW"/>
</dbReference>
<dbReference type="PROSITE" id="PS50096">
    <property type="entry name" value="IQ"/>
    <property type="match status" value="2"/>
</dbReference>
<dbReference type="PANTHER" id="PTHR32295:SF279">
    <property type="entry name" value="PROTEIN IQ-DOMAIN 31-LIKE"/>
    <property type="match status" value="1"/>
</dbReference>
<organism evidence="6">
    <name type="scientific">Davidia involucrata</name>
    <name type="common">Dove tree</name>
    <dbReference type="NCBI Taxonomy" id="16924"/>
    <lineage>
        <taxon>Eukaryota</taxon>
        <taxon>Viridiplantae</taxon>
        <taxon>Streptophyta</taxon>
        <taxon>Embryophyta</taxon>
        <taxon>Tracheophyta</taxon>
        <taxon>Spermatophyta</taxon>
        <taxon>Magnoliopsida</taxon>
        <taxon>eudicotyledons</taxon>
        <taxon>Gunneridae</taxon>
        <taxon>Pentapetalae</taxon>
        <taxon>asterids</taxon>
        <taxon>Cornales</taxon>
        <taxon>Nyssaceae</taxon>
        <taxon>Davidia</taxon>
    </lineage>
</organism>
<evidence type="ECO:0000256" key="1">
    <source>
        <dbReference type="ARBA" id="ARBA00022860"/>
    </source>
</evidence>
<gene>
    <name evidence="6" type="ORF">Din_030080</name>
</gene>
<dbReference type="InterPro" id="IPR025064">
    <property type="entry name" value="DUF4005"/>
</dbReference>
<name>A0A5B7AVM4_DAVIN</name>
<dbReference type="InterPro" id="IPR000048">
    <property type="entry name" value="IQ_motif_EF-hand-BS"/>
</dbReference>
<dbReference type="Pfam" id="PF13178">
    <property type="entry name" value="DUF4005"/>
    <property type="match status" value="1"/>
</dbReference>
<dbReference type="EMBL" id="GHES01030080">
    <property type="protein sequence ID" value="MPA60639.1"/>
    <property type="molecule type" value="Transcribed_RNA"/>
</dbReference>
<reference evidence="6" key="1">
    <citation type="submission" date="2019-08" db="EMBL/GenBank/DDBJ databases">
        <title>Reference gene set and small RNA set construction with multiple tissues from Davidia involucrata Baill.</title>
        <authorList>
            <person name="Yang H."/>
            <person name="Zhou C."/>
            <person name="Li G."/>
            <person name="Wang J."/>
            <person name="Gao P."/>
            <person name="Wang M."/>
            <person name="Wang R."/>
            <person name="Zhao Y."/>
        </authorList>
    </citation>
    <scope>NUCLEOTIDE SEQUENCE</scope>
    <source>
        <tissue evidence="6">Mixed with DoveR01_LX</tissue>
    </source>
</reference>
<dbReference type="Pfam" id="PF00612">
    <property type="entry name" value="IQ"/>
    <property type="match status" value="3"/>
</dbReference>
<feature type="compositionally biased region" description="Basic and acidic residues" evidence="4">
    <location>
        <begin position="540"/>
        <end position="554"/>
    </location>
</feature>
<sequence length="561" mass="61944">MGKSPGKWIKTILFGKKSSKSSFSKNATIAKKTPIAAKALPGDLAIDPPVISEFAPQITDRSGENAEFEKGTAANLAFDAVVSLPGKQGADIEATMGLNSAHNAEITRQEQAATKAQAAFRGYLARRAFRALKGIIRLQALIRGHLVRRQAVATFRCTRAIVKFQALVRGRRVRLSDAGREVLKKCSLDAKKVDIYGVNTFLWSEKLLANAFVSKLLASSATAMPLSFQYDLVEPNSVENWLERWSSSCFWEQPARPKNILDPKSQRKQANMQTLEAEPGRPKRGVRMVPTISGDNSLSQSKYEKPKRNLRKALSHQAESVQEHPRNELERVKRNLKKVSLLAEEASGKSEAVTEKPQCSPRKVSSSPDPDVSEQGMDNSPEKMNDPMIAVSKQPVVEIPPMPSAVNEPAEMLHDDNPAVELHPLGNGGKVEKSPTVNEELSSKDDQTSKENNRTRRRRSLPAKQEYPENVSQNTPVLPSYMVATESAKAKLRAQGYPRVDQDGAENGFIRRHSLPSSTNSKLSSPRMQRPIQANGKGGSRSDKSLLSSRDEKMLQAGWRR</sequence>
<comment type="subunit">
    <text evidence="3">Binds to multiple calmodulin (CaM) in the presence of Ca(2+) and CaM-like proteins.</text>
</comment>
<evidence type="ECO:0000256" key="4">
    <source>
        <dbReference type="SAM" id="MobiDB-lite"/>
    </source>
</evidence>
<feature type="domain" description="DUF4005" evidence="5">
    <location>
        <begin position="435"/>
        <end position="539"/>
    </location>
</feature>
<feature type="compositionally biased region" description="Basic and acidic residues" evidence="4">
    <location>
        <begin position="321"/>
        <end position="333"/>
    </location>
</feature>
<protein>
    <recommendedName>
        <fullName evidence="5">DUF4005 domain-containing protein</fullName>
    </recommendedName>
</protein>
<evidence type="ECO:0000256" key="3">
    <source>
        <dbReference type="ARBA" id="ARBA00024378"/>
    </source>
</evidence>
<feature type="region of interest" description="Disordered" evidence="4">
    <location>
        <begin position="493"/>
        <end position="561"/>
    </location>
</feature>
<dbReference type="AlphaFoldDB" id="A0A5B7AVM4"/>
<evidence type="ECO:0000259" key="5">
    <source>
        <dbReference type="Pfam" id="PF13178"/>
    </source>
</evidence>
<evidence type="ECO:0000256" key="2">
    <source>
        <dbReference type="ARBA" id="ARBA00024341"/>
    </source>
</evidence>
<dbReference type="PANTHER" id="PTHR32295">
    <property type="entry name" value="IQ-DOMAIN 5-RELATED"/>
    <property type="match status" value="1"/>
</dbReference>
<comment type="similarity">
    <text evidence="2">Belongs to the IQD family.</text>
</comment>
<proteinExistence type="inferred from homology"/>
<evidence type="ECO:0000313" key="6">
    <source>
        <dbReference type="EMBL" id="MPA60639.1"/>
    </source>
</evidence>
<accession>A0A5B7AVM4</accession>
<keyword evidence="1" id="KW-0112">Calmodulin-binding</keyword>
<feature type="compositionally biased region" description="Basic and acidic residues" evidence="4">
    <location>
        <begin position="441"/>
        <end position="454"/>
    </location>
</feature>
<feature type="region of interest" description="Disordered" evidence="4">
    <location>
        <begin position="257"/>
        <end position="480"/>
    </location>
</feature>
<dbReference type="CDD" id="cd23767">
    <property type="entry name" value="IQCD"/>
    <property type="match status" value="1"/>
</dbReference>
<feature type="compositionally biased region" description="Low complexity" evidence="4">
    <location>
        <begin position="515"/>
        <end position="526"/>
    </location>
</feature>